<evidence type="ECO:0000256" key="5">
    <source>
        <dbReference type="ARBA" id="ARBA00022598"/>
    </source>
</evidence>
<keyword evidence="15" id="KW-1185">Reference proteome</keyword>
<dbReference type="EMBL" id="QNUX01000001">
    <property type="protein sequence ID" value="RBN51920.1"/>
    <property type="molecule type" value="Genomic_DNA"/>
</dbReference>
<dbReference type="OrthoDB" id="9815130at2"/>
<dbReference type="Pfam" id="PF01406">
    <property type="entry name" value="tRNA-synt_1e"/>
    <property type="match status" value="1"/>
</dbReference>
<keyword evidence="8 12" id="KW-0862">Zinc</keyword>
<dbReference type="EC" id="6.1.1.16" evidence="12"/>
<evidence type="ECO:0000256" key="6">
    <source>
        <dbReference type="ARBA" id="ARBA00022723"/>
    </source>
</evidence>
<gene>
    <name evidence="12" type="primary">cysS</name>
    <name evidence="14" type="ORF">DR980_01820</name>
</gene>
<organism evidence="14 15">
    <name type="scientific">Flavobacterium psychrolimnae</name>
    <dbReference type="NCBI Taxonomy" id="249351"/>
    <lineage>
        <taxon>Bacteria</taxon>
        <taxon>Pseudomonadati</taxon>
        <taxon>Bacteroidota</taxon>
        <taxon>Flavobacteriia</taxon>
        <taxon>Flavobacteriales</taxon>
        <taxon>Flavobacteriaceae</taxon>
        <taxon>Flavobacterium</taxon>
    </lineage>
</organism>
<evidence type="ECO:0000256" key="9">
    <source>
        <dbReference type="ARBA" id="ARBA00022840"/>
    </source>
</evidence>
<dbReference type="InterPro" id="IPR032678">
    <property type="entry name" value="tRNA-synt_1_cat_dom"/>
</dbReference>
<evidence type="ECO:0000256" key="4">
    <source>
        <dbReference type="ARBA" id="ARBA00022490"/>
    </source>
</evidence>
<dbReference type="RefSeq" id="WP_113633538.1">
    <property type="nucleotide sequence ID" value="NZ_QNUX01000001.1"/>
</dbReference>
<dbReference type="CDD" id="cd00672">
    <property type="entry name" value="CysRS_core"/>
    <property type="match status" value="1"/>
</dbReference>
<evidence type="ECO:0000256" key="1">
    <source>
        <dbReference type="ARBA" id="ARBA00004496"/>
    </source>
</evidence>
<feature type="binding site" evidence="12">
    <location>
        <position position="290"/>
    </location>
    <ligand>
        <name>ATP</name>
        <dbReference type="ChEBI" id="CHEBI:30616"/>
    </ligand>
</feature>
<dbReference type="Gene3D" id="3.40.50.620">
    <property type="entry name" value="HUPs"/>
    <property type="match status" value="1"/>
</dbReference>
<comment type="subunit">
    <text evidence="3 12">Monomer.</text>
</comment>
<keyword evidence="11 12" id="KW-0030">Aminoacyl-tRNA synthetase</keyword>
<protein>
    <recommendedName>
        <fullName evidence="12">Cysteine--tRNA ligase</fullName>
        <ecNumber evidence="12">6.1.1.16</ecNumber>
    </recommendedName>
    <alternativeName>
        <fullName evidence="12">Cysteinyl-tRNA synthetase</fullName>
        <shortName evidence="12">CysRS</shortName>
    </alternativeName>
</protein>
<sequence>MPLYSSQNLKIYNSLSGEKETFAPIHEGNVGMYVCGPTVYSNVHLGNVRTFMSFDVIFRYFLHLDYKVRYVRNITDVGHIVDDVDEGEDKIAKKARLEQLEPMEVVQRYTVDFHDILNEFNFLPPSIEPTATGHIIEQIEIIKTIIEKGIGYEANGSVYFDVVKFNETNHYGRLSGRNIEDMLTNTRDLDGQSDKRNSQDFALWKKAEAQHIMRWPSPWSDGFPGWHLECTAMSTKYLGNHFDIHGGGMDLKFPHHECEIAQNEACTGQTPVNYWLHANMLTLNGKKMAKSTGNNILPREILTGENTILSKAFSASVARFFMLQAHYRSILDFSDDAIVAAEKGYKRLMEAMNSLKEITADTKSTIDISAWKQSCYEAMNDDFNTPILIAQLFEGVRFVNLLKDAKEALNSDDLNNFAKAMHAFVFDVLGLEDEKVSDSNNDKLEGTVNMLIEMRKQARDNKNFALSDQIRDQLIALGIQLKDSKEGTTFSI</sequence>
<dbReference type="InterPro" id="IPR024909">
    <property type="entry name" value="Cys-tRNA/MSH_ligase"/>
</dbReference>
<dbReference type="InterPro" id="IPR015273">
    <property type="entry name" value="Cys-tRNA-synt_Ia_DALR"/>
</dbReference>
<keyword evidence="9 12" id="KW-0067">ATP-binding</keyword>
<evidence type="ECO:0000256" key="12">
    <source>
        <dbReference type="HAMAP-Rule" id="MF_00041"/>
    </source>
</evidence>
<evidence type="ECO:0000313" key="15">
    <source>
        <dbReference type="Proteomes" id="UP000253676"/>
    </source>
</evidence>
<dbReference type="GO" id="GO:0006423">
    <property type="term" value="P:cysteinyl-tRNA aminoacylation"/>
    <property type="evidence" value="ECO:0007669"/>
    <property type="project" value="UniProtKB-UniRule"/>
</dbReference>
<comment type="subcellular location">
    <subcellularLocation>
        <location evidence="1 12">Cytoplasm</location>
    </subcellularLocation>
</comment>
<feature type="domain" description="Cysteinyl-tRNA synthetase class Ia DALR" evidence="13">
    <location>
        <begin position="374"/>
        <end position="437"/>
    </location>
</feature>
<evidence type="ECO:0000313" key="14">
    <source>
        <dbReference type="EMBL" id="RBN51920.1"/>
    </source>
</evidence>
<evidence type="ECO:0000256" key="10">
    <source>
        <dbReference type="ARBA" id="ARBA00022917"/>
    </source>
</evidence>
<dbReference type="PANTHER" id="PTHR10890:SF3">
    <property type="entry name" value="CYSTEINE--TRNA LIGASE, CYTOPLASMIC"/>
    <property type="match status" value="1"/>
</dbReference>
<dbReference type="GO" id="GO:0008270">
    <property type="term" value="F:zinc ion binding"/>
    <property type="evidence" value="ECO:0007669"/>
    <property type="project" value="UniProtKB-UniRule"/>
</dbReference>
<feature type="binding site" evidence="12">
    <location>
        <position position="35"/>
    </location>
    <ligand>
        <name>Zn(2+)</name>
        <dbReference type="ChEBI" id="CHEBI:29105"/>
    </ligand>
</feature>
<comment type="catalytic activity">
    <reaction evidence="12">
        <text>tRNA(Cys) + L-cysteine + ATP = L-cysteinyl-tRNA(Cys) + AMP + diphosphate</text>
        <dbReference type="Rhea" id="RHEA:17773"/>
        <dbReference type="Rhea" id="RHEA-COMP:9661"/>
        <dbReference type="Rhea" id="RHEA-COMP:9679"/>
        <dbReference type="ChEBI" id="CHEBI:30616"/>
        <dbReference type="ChEBI" id="CHEBI:33019"/>
        <dbReference type="ChEBI" id="CHEBI:35235"/>
        <dbReference type="ChEBI" id="CHEBI:78442"/>
        <dbReference type="ChEBI" id="CHEBI:78517"/>
        <dbReference type="ChEBI" id="CHEBI:456215"/>
        <dbReference type="EC" id="6.1.1.16"/>
    </reaction>
</comment>
<dbReference type="PRINTS" id="PR00983">
    <property type="entry name" value="TRNASYNTHCYS"/>
</dbReference>
<keyword evidence="10 12" id="KW-0648">Protein biosynthesis</keyword>
<dbReference type="InterPro" id="IPR009080">
    <property type="entry name" value="tRNAsynth_Ia_anticodon-bd"/>
</dbReference>
<evidence type="ECO:0000256" key="8">
    <source>
        <dbReference type="ARBA" id="ARBA00022833"/>
    </source>
</evidence>
<feature type="short sequence motif" description="'KMSKS' region" evidence="12">
    <location>
        <begin position="287"/>
        <end position="291"/>
    </location>
</feature>
<dbReference type="GO" id="GO:0005524">
    <property type="term" value="F:ATP binding"/>
    <property type="evidence" value="ECO:0007669"/>
    <property type="project" value="UniProtKB-UniRule"/>
</dbReference>
<name>A0A366B483_9FLAO</name>
<feature type="binding site" evidence="12">
    <location>
        <position position="230"/>
    </location>
    <ligand>
        <name>Zn(2+)</name>
        <dbReference type="ChEBI" id="CHEBI:29105"/>
    </ligand>
</feature>
<dbReference type="Proteomes" id="UP000253676">
    <property type="component" value="Unassembled WGS sequence"/>
</dbReference>
<evidence type="ECO:0000256" key="11">
    <source>
        <dbReference type="ARBA" id="ARBA00023146"/>
    </source>
</evidence>
<dbReference type="HAMAP" id="MF_00041">
    <property type="entry name" value="Cys_tRNA_synth"/>
    <property type="match status" value="1"/>
</dbReference>
<dbReference type="InterPro" id="IPR015803">
    <property type="entry name" value="Cys-tRNA-ligase"/>
</dbReference>
<keyword evidence="5 12" id="KW-0436">Ligase</keyword>
<feature type="short sequence motif" description="'HIGH' region" evidence="12">
    <location>
        <begin position="37"/>
        <end position="47"/>
    </location>
</feature>
<reference evidence="14 15" key="1">
    <citation type="submission" date="2018-07" db="EMBL/GenBank/DDBJ databases">
        <title>Complete genome sequence of Flavobacterium psychrolimnae LMG 22018.</title>
        <authorList>
            <person name="Kim D.-U."/>
        </authorList>
    </citation>
    <scope>NUCLEOTIDE SEQUENCE [LARGE SCALE GENOMIC DNA]</scope>
    <source>
        <strain evidence="14 15">LMG 22018</strain>
    </source>
</reference>
<dbReference type="GO" id="GO:0005829">
    <property type="term" value="C:cytosol"/>
    <property type="evidence" value="ECO:0007669"/>
    <property type="project" value="TreeGrafter"/>
</dbReference>
<evidence type="ECO:0000256" key="2">
    <source>
        <dbReference type="ARBA" id="ARBA00005594"/>
    </source>
</evidence>
<evidence type="ECO:0000259" key="13">
    <source>
        <dbReference type="SMART" id="SM00840"/>
    </source>
</evidence>
<dbReference type="SUPFAM" id="SSF52374">
    <property type="entry name" value="Nucleotidylyl transferase"/>
    <property type="match status" value="1"/>
</dbReference>
<dbReference type="NCBIfam" id="TIGR00435">
    <property type="entry name" value="cysS"/>
    <property type="match status" value="1"/>
</dbReference>
<dbReference type="AlphaFoldDB" id="A0A366B483"/>
<dbReference type="GO" id="GO:0004817">
    <property type="term" value="F:cysteine-tRNA ligase activity"/>
    <property type="evidence" value="ECO:0007669"/>
    <property type="project" value="UniProtKB-UniRule"/>
</dbReference>
<dbReference type="SUPFAM" id="SSF47323">
    <property type="entry name" value="Anticodon-binding domain of a subclass of class I aminoacyl-tRNA synthetases"/>
    <property type="match status" value="1"/>
</dbReference>
<dbReference type="InterPro" id="IPR014729">
    <property type="entry name" value="Rossmann-like_a/b/a_fold"/>
</dbReference>
<feature type="binding site" evidence="12">
    <location>
        <position position="255"/>
    </location>
    <ligand>
        <name>Zn(2+)</name>
        <dbReference type="ChEBI" id="CHEBI:29105"/>
    </ligand>
</feature>
<proteinExistence type="inferred from homology"/>
<dbReference type="SMART" id="SM00840">
    <property type="entry name" value="DALR_2"/>
    <property type="match status" value="1"/>
</dbReference>
<keyword evidence="6 12" id="KW-0479">Metal-binding</keyword>
<evidence type="ECO:0000256" key="3">
    <source>
        <dbReference type="ARBA" id="ARBA00011245"/>
    </source>
</evidence>
<dbReference type="Pfam" id="PF09190">
    <property type="entry name" value="DALR_2"/>
    <property type="match status" value="1"/>
</dbReference>
<keyword evidence="4 12" id="KW-0963">Cytoplasm</keyword>
<dbReference type="PANTHER" id="PTHR10890">
    <property type="entry name" value="CYSTEINYL-TRNA SYNTHETASE"/>
    <property type="match status" value="1"/>
</dbReference>
<evidence type="ECO:0000256" key="7">
    <source>
        <dbReference type="ARBA" id="ARBA00022741"/>
    </source>
</evidence>
<dbReference type="Gene3D" id="1.20.120.1910">
    <property type="entry name" value="Cysteine-tRNA ligase, C-terminal anti-codon recognition domain"/>
    <property type="match status" value="1"/>
</dbReference>
<comment type="caution">
    <text evidence="14">The sequence shown here is derived from an EMBL/GenBank/DDBJ whole genome shotgun (WGS) entry which is preliminary data.</text>
</comment>
<comment type="similarity">
    <text evidence="2 12">Belongs to the class-I aminoacyl-tRNA synthetase family.</text>
</comment>
<feature type="binding site" evidence="12">
    <location>
        <position position="259"/>
    </location>
    <ligand>
        <name>Zn(2+)</name>
        <dbReference type="ChEBI" id="CHEBI:29105"/>
    </ligand>
</feature>
<comment type="cofactor">
    <cofactor evidence="12">
        <name>Zn(2+)</name>
        <dbReference type="ChEBI" id="CHEBI:29105"/>
    </cofactor>
    <text evidence="12">Binds 1 zinc ion per subunit.</text>
</comment>
<keyword evidence="7 12" id="KW-0547">Nucleotide-binding</keyword>
<accession>A0A366B483</accession>